<dbReference type="AlphaFoldDB" id="D0LQ96"/>
<dbReference type="eggNOG" id="COG1396">
    <property type="taxonomic scope" value="Bacteria"/>
</dbReference>
<organism evidence="6 7">
    <name type="scientific">Haliangium ochraceum (strain DSM 14365 / JCM 11303 / SMP-2)</name>
    <dbReference type="NCBI Taxonomy" id="502025"/>
    <lineage>
        <taxon>Bacteria</taxon>
        <taxon>Pseudomonadati</taxon>
        <taxon>Myxococcota</taxon>
        <taxon>Polyangia</taxon>
        <taxon>Haliangiales</taxon>
        <taxon>Kofleriaceae</taxon>
        <taxon>Haliangium</taxon>
    </lineage>
</organism>
<dbReference type="Proteomes" id="UP000001880">
    <property type="component" value="Chromosome"/>
</dbReference>
<dbReference type="CDD" id="cd00093">
    <property type="entry name" value="HTH_XRE"/>
    <property type="match status" value="1"/>
</dbReference>
<dbReference type="PANTHER" id="PTHR46797:SF23">
    <property type="entry name" value="HTH-TYPE TRANSCRIPTIONAL REGULATOR SUTR"/>
    <property type="match status" value="1"/>
</dbReference>
<sequence>MSAEMRLGARVRALRRRENLRQAQLAKMLEISPSYLNLIEHDKRPLSAPLLLKLAKLFEIDLADFAAETDAQLEADLMEVFGDPIFDDFELSSPEVRELISTLPGVGKAVLQLYQRYREVHQTVASISDALSGGAAGIINIDPLRVPTEEVSDFIQKRRNHFPALEDAAEAFSRQIELRPDDMYHAMSNYLREAHDIHIRYVRPGDDRGAVRRFDPERRELVLSESLPRSSRKFQIAHQIALLTQSEVLDHIVEGAELKTEEAQRLCRVALANYYAGAVVMPYSRFSDSVRECRYDIELLGNRFGVSFEQVCHRMTTLQRPGHEGIPFHFVRADVAGNIYKRFSASGIQISRFGGACPRWGLHAAFLTPGTIVTQLSEMHDGSGFFCMSRTVKRGARGYHAPRAVHAVTLGCQVKHARKLVYADGVDLDNMTAAVPIGATCRLCERMDCEQRAFPRLHQPLNIDENVRGLSFYASASDGGDDF</sequence>
<dbReference type="GO" id="GO:0003700">
    <property type="term" value="F:DNA-binding transcription factor activity"/>
    <property type="evidence" value="ECO:0007669"/>
    <property type="project" value="TreeGrafter"/>
</dbReference>
<reference evidence="6 7" key="1">
    <citation type="journal article" date="2010" name="Stand. Genomic Sci.">
        <title>Complete genome sequence of Haliangium ochraceum type strain (SMP-2).</title>
        <authorList>
            <consortium name="US DOE Joint Genome Institute (JGI-PGF)"/>
            <person name="Ivanova N."/>
            <person name="Daum C."/>
            <person name="Lang E."/>
            <person name="Abt B."/>
            <person name="Kopitz M."/>
            <person name="Saunders E."/>
            <person name="Lapidus A."/>
            <person name="Lucas S."/>
            <person name="Glavina Del Rio T."/>
            <person name="Nolan M."/>
            <person name="Tice H."/>
            <person name="Copeland A."/>
            <person name="Cheng J.F."/>
            <person name="Chen F."/>
            <person name="Bruce D."/>
            <person name="Goodwin L."/>
            <person name="Pitluck S."/>
            <person name="Mavromatis K."/>
            <person name="Pati A."/>
            <person name="Mikhailova N."/>
            <person name="Chen A."/>
            <person name="Palaniappan K."/>
            <person name="Land M."/>
            <person name="Hauser L."/>
            <person name="Chang Y.J."/>
            <person name="Jeffries C.D."/>
            <person name="Detter J.C."/>
            <person name="Brettin T."/>
            <person name="Rohde M."/>
            <person name="Goker M."/>
            <person name="Bristow J."/>
            <person name="Markowitz V."/>
            <person name="Eisen J.A."/>
            <person name="Hugenholtz P."/>
            <person name="Kyrpides N.C."/>
            <person name="Klenk H.P."/>
        </authorList>
    </citation>
    <scope>NUCLEOTIDE SEQUENCE [LARGE SCALE GENOMIC DNA]</scope>
    <source>
        <strain evidence="7">DSM 14365 / CIP 107738 / JCM 11303 / AJ 13395 / SMP-2</strain>
    </source>
</reference>
<dbReference type="KEGG" id="hoh:Hoch_6436"/>
<evidence type="ECO:0000313" key="6">
    <source>
        <dbReference type="EMBL" id="ACY18905.1"/>
    </source>
</evidence>
<dbReference type="GO" id="GO:0003677">
    <property type="term" value="F:DNA binding"/>
    <property type="evidence" value="ECO:0007669"/>
    <property type="project" value="UniProtKB-KW"/>
</dbReference>
<protein>
    <submittedName>
        <fullName evidence="6">Transcriptional regulator, XRE family</fullName>
    </submittedName>
</protein>
<proteinExistence type="inferred from homology"/>
<dbReference type="SUPFAM" id="SSF47413">
    <property type="entry name" value="lambda repressor-like DNA-binding domains"/>
    <property type="match status" value="1"/>
</dbReference>
<keyword evidence="3" id="KW-0238">DNA-binding</keyword>
<dbReference type="OrthoDB" id="1123084at2"/>
<dbReference type="STRING" id="502025.Hoch_6436"/>
<dbReference type="InterPro" id="IPR026281">
    <property type="entry name" value="HTH_RamB"/>
</dbReference>
<dbReference type="InterPro" id="IPR010359">
    <property type="entry name" value="IrrE_HExxH"/>
</dbReference>
<accession>D0LQ96</accession>
<dbReference type="Pfam" id="PF01381">
    <property type="entry name" value="HTH_3"/>
    <property type="match status" value="1"/>
</dbReference>
<dbReference type="eggNOG" id="COG3800">
    <property type="taxonomic scope" value="Bacteria"/>
</dbReference>
<evidence type="ECO:0000313" key="7">
    <source>
        <dbReference type="Proteomes" id="UP000001880"/>
    </source>
</evidence>
<dbReference type="InterPro" id="IPR001387">
    <property type="entry name" value="Cro/C1-type_HTH"/>
</dbReference>
<dbReference type="InterPro" id="IPR018653">
    <property type="entry name" value="ScfR_C"/>
</dbReference>
<evidence type="ECO:0000259" key="5">
    <source>
        <dbReference type="PROSITE" id="PS50943"/>
    </source>
</evidence>
<dbReference type="Gene3D" id="1.10.260.40">
    <property type="entry name" value="lambda repressor-like DNA-binding domains"/>
    <property type="match status" value="1"/>
</dbReference>
<keyword evidence="2" id="KW-0805">Transcription regulation</keyword>
<gene>
    <name evidence="6" type="ordered locus">Hoch_6436</name>
</gene>
<dbReference type="PANTHER" id="PTHR46797">
    <property type="entry name" value="HTH-TYPE TRANSCRIPTIONAL REGULATOR"/>
    <property type="match status" value="1"/>
</dbReference>
<evidence type="ECO:0000256" key="4">
    <source>
        <dbReference type="ARBA" id="ARBA00023163"/>
    </source>
</evidence>
<dbReference type="PROSITE" id="PS50943">
    <property type="entry name" value="HTH_CROC1"/>
    <property type="match status" value="1"/>
</dbReference>
<evidence type="ECO:0000256" key="1">
    <source>
        <dbReference type="ARBA" id="ARBA00007227"/>
    </source>
</evidence>
<comment type="similarity">
    <text evidence="1">Belongs to the short-chain fatty acyl-CoA assimilation regulator (ScfR) family.</text>
</comment>
<dbReference type="InterPro" id="IPR010982">
    <property type="entry name" value="Lambda_DNA-bd_dom_sf"/>
</dbReference>
<keyword evidence="4" id="KW-0804">Transcription</keyword>
<evidence type="ECO:0000256" key="3">
    <source>
        <dbReference type="ARBA" id="ARBA00023125"/>
    </source>
</evidence>
<dbReference type="EMBL" id="CP001804">
    <property type="protein sequence ID" value="ACY18905.1"/>
    <property type="molecule type" value="Genomic_DNA"/>
</dbReference>
<keyword evidence="7" id="KW-1185">Reference proteome</keyword>
<feature type="domain" description="HTH cro/C1-type" evidence="5">
    <location>
        <begin position="11"/>
        <end position="65"/>
    </location>
</feature>
<dbReference type="InterPro" id="IPR050807">
    <property type="entry name" value="TransReg_Diox_bact_type"/>
</dbReference>
<dbReference type="Pfam" id="PF09856">
    <property type="entry name" value="ScfRs"/>
    <property type="match status" value="1"/>
</dbReference>
<dbReference type="GO" id="GO:0005829">
    <property type="term" value="C:cytosol"/>
    <property type="evidence" value="ECO:0007669"/>
    <property type="project" value="TreeGrafter"/>
</dbReference>
<name>D0LQ96_HALO1</name>
<dbReference type="PIRSF" id="PIRSF019251">
    <property type="entry name" value="Rv0465c"/>
    <property type="match status" value="1"/>
</dbReference>
<dbReference type="Pfam" id="PF06114">
    <property type="entry name" value="Peptidase_M78"/>
    <property type="match status" value="1"/>
</dbReference>
<evidence type="ECO:0000256" key="2">
    <source>
        <dbReference type="ARBA" id="ARBA00023015"/>
    </source>
</evidence>
<dbReference type="SMART" id="SM00530">
    <property type="entry name" value="HTH_XRE"/>
    <property type="match status" value="1"/>
</dbReference>
<dbReference type="HOGENOM" id="CLU_046383_0_0_7"/>